<accession>A0A5E8C0H2</accession>
<dbReference type="InterPro" id="IPR000408">
    <property type="entry name" value="Reg_chr_condens"/>
</dbReference>
<dbReference type="AlphaFoldDB" id="A0A5E8C0H2"/>
<dbReference type="SUPFAM" id="SSF50985">
    <property type="entry name" value="RCC1/BLIP-II"/>
    <property type="match status" value="1"/>
</dbReference>
<dbReference type="RefSeq" id="XP_031856191.1">
    <property type="nucleotide sequence ID" value="XM_032000300.1"/>
</dbReference>
<dbReference type="PANTHER" id="PTHR47563:SF1">
    <property type="entry name" value="PROTEIN FMP25, MITOCHONDRIAL"/>
    <property type="match status" value="1"/>
</dbReference>
<reference evidence="2 3" key="1">
    <citation type="submission" date="2019-09" db="EMBL/GenBank/DDBJ databases">
        <authorList>
            <person name="Brejova B."/>
        </authorList>
    </citation>
    <scope>NUCLEOTIDE SEQUENCE [LARGE SCALE GENOMIC DNA]</scope>
</reference>
<feature type="repeat" description="RCC1" evidence="1">
    <location>
        <begin position="336"/>
        <end position="396"/>
    </location>
</feature>
<evidence type="ECO:0000313" key="3">
    <source>
        <dbReference type="Proteomes" id="UP000398389"/>
    </source>
</evidence>
<dbReference type="InterPro" id="IPR053245">
    <property type="entry name" value="MitoProcess-Associated"/>
</dbReference>
<evidence type="ECO:0000313" key="2">
    <source>
        <dbReference type="EMBL" id="VVT57204.1"/>
    </source>
</evidence>
<dbReference type="GO" id="GO:0034551">
    <property type="term" value="P:mitochondrial respiratory chain complex III assembly"/>
    <property type="evidence" value="ECO:0007669"/>
    <property type="project" value="TreeGrafter"/>
</dbReference>
<dbReference type="GeneID" id="43584400"/>
<dbReference type="Pfam" id="PF13540">
    <property type="entry name" value="RCC1_2"/>
    <property type="match status" value="1"/>
</dbReference>
<dbReference type="GO" id="GO:0005743">
    <property type="term" value="C:mitochondrial inner membrane"/>
    <property type="evidence" value="ECO:0007669"/>
    <property type="project" value="TreeGrafter"/>
</dbReference>
<dbReference type="Gene3D" id="2.130.10.30">
    <property type="entry name" value="Regulator of chromosome condensation 1/beta-lactamase-inhibitor protein II"/>
    <property type="match status" value="2"/>
</dbReference>
<organism evidence="2 3">
    <name type="scientific">Magnusiomyces paraingens</name>
    <dbReference type="NCBI Taxonomy" id="2606893"/>
    <lineage>
        <taxon>Eukaryota</taxon>
        <taxon>Fungi</taxon>
        <taxon>Dikarya</taxon>
        <taxon>Ascomycota</taxon>
        <taxon>Saccharomycotina</taxon>
        <taxon>Dipodascomycetes</taxon>
        <taxon>Dipodascales</taxon>
        <taxon>Dipodascaceae</taxon>
        <taxon>Magnusiomyces</taxon>
    </lineage>
</organism>
<evidence type="ECO:0000256" key="1">
    <source>
        <dbReference type="PROSITE-ProRule" id="PRU00235"/>
    </source>
</evidence>
<dbReference type="Proteomes" id="UP000398389">
    <property type="component" value="Unassembled WGS sequence"/>
</dbReference>
<protein>
    <submittedName>
        <fullName evidence="2">Uncharacterized protein</fullName>
    </submittedName>
</protein>
<dbReference type="OrthoDB" id="10256179at2759"/>
<gene>
    <name evidence="2" type="ORF">SAPINGB_P005586</name>
</gene>
<keyword evidence="3" id="KW-1185">Reference proteome</keyword>
<dbReference type="PROSITE" id="PS50012">
    <property type="entry name" value="RCC1_3"/>
    <property type="match status" value="1"/>
</dbReference>
<dbReference type="PANTHER" id="PTHR47563">
    <property type="entry name" value="PROTEIN FMP25, MITOCHONDRIAL"/>
    <property type="match status" value="1"/>
</dbReference>
<name>A0A5E8C0H2_9ASCO</name>
<dbReference type="EMBL" id="CABVLU010000004">
    <property type="protein sequence ID" value="VVT57204.1"/>
    <property type="molecule type" value="Genomic_DNA"/>
</dbReference>
<dbReference type="InterPro" id="IPR009091">
    <property type="entry name" value="RCC1/BLIP-II"/>
</dbReference>
<proteinExistence type="predicted"/>
<sequence length="630" mass="68692">MNRISSAHKKSITSAAVLTTAGLLAYSQYLRSSVIANEAPQQQQQQQSTETDLSIKPKKKRFSLPASQYPVSYPGLYIWGSNAGGVVAPGYESLVQVVKTPYRIPFFDGRLLRDVVLKEDLGVAVLDNGDVVQWGNDYFGAPSSQSEVQSTTTTTTDLVKKKSVEPTHQPEVTLKGKNITKVTVSEHKAVYGLNSSGSKVYAWPVSKKDLKTGPKPISESSWLKPWKLIWRSKDSVSYTTINMPALGWGEYITDVQAGNDHILVLTSKGRVFSGASGVFPEHQPKESHGQYGLARFSQFETPPEPGVVHEIKSFKNKVVDQIACGDYHSIARTLTGDVYVFGDNTLGQLGLPYTYKNAIAAVPTLLPIHKLYPRKILPTVTNIAAGGSTSFVTVQPVLNTAEFYREFPGEEEEKMKALVDKDVLDGVARNVFAFGKGLKGQLGNGNFVHAQSSPASVKYFAQLKEYSEDLGKRVPIDITKWSIGPSHVAVALGGVSSSSSSSTKKDGTPDLPGQDVLIWGGNDFWQVGTGKRNSLPTPQRIPSLESSIANASLPKKKQPEIENGVEESTEEGVRAAVEYIDNVDSYNNRLQLAHHKPLTFKDPSGHKYKTTVSQDIVVGGYATAIYTKRP</sequence>